<keyword evidence="2" id="KW-0472">Membrane</keyword>
<keyword evidence="6" id="KW-1185">Reference proteome</keyword>
<keyword evidence="3" id="KW-0732">Signal</keyword>
<evidence type="ECO:0000256" key="3">
    <source>
        <dbReference type="SAM" id="SignalP"/>
    </source>
</evidence>
<feature type="signal peptide" evidence="3">
    <location>
        <begin position="1"/>
        <end position="17"/>
    </location>
</feature>
<dbReference type="Gene3D" id="1.10.510.10">
    <property type="entry name" value="Transferase(Phosphotransferase) domain 1"/>
    <property type="match status" value="1"/>
</dbReference>
<feature type="transmembrane region" description="Helical" evidence="2">
    <location>
        <begin position="1403"/>
        <end position="1428"/>
    </location>
</feature>
<keyword evidence="2" id="KW-0812">Transmembrane</keyword>
<dbReference type="InterPro" id="IPR011009">
    <property type="entry name" value="Kinase-like_dom_sf"/>
</dbReference>
<sequence length="1737" mass="188329">MITPLFAIIVTLSWVSSESPSTSHAHEHLSHDFATFLEDQTKQKNEPLFSTPSAVIVPNGMYHAHGILIHSRNLDVSGLSSTISHRKSVHNLELGDKSQHPHSTEYPSTNSLSVMFDVWNSTFNVNDLQLFANTPHTAVSLIRASTFVISRSEITSCPDTSPFVIGHSGMDSSVSVSVISCRHRSSSESSSLLPLVSGPPSLWCSSHFTTNEEGHPDTFGVRSLSIIGTGLNTKSVHFWVGTGPLFDFGTCLGNCLRGVVGCTVSLTESSLTNTTSTPSSSTVPRSCLSLTQRLIGVSVSKSTNHLSGTSGMPLDWAGSSLLSNSSFSSCITNTAPEPLPEPILDENLPAEQLLKYFEHSEHIELQSAHDPNIEDYQIWITTCTFDGLSSTASGTAVNILNFKAHVVIKNSSITNCHTTGSYGAVSVVINSGSSLYSKFSLTLFDCMFSNNTAMSGGHLMVQHYHPVNVGKCTFKDSQLPAGSSISQFYPVVITIEGNCRFDQCTVSNNEGSYCGGLYFNKKNATSSIIFTDVLFDNNECTRTPASQRVSDCGFAANTDLTNNQFHDCFSTSAQPRCGTSSAAILCPDWVGPSITSVAQTIKKNGKGDGFEVVLSFDGKYTGTSRKYDVTLEDEDGTQFVAEKMSFTKTAGTVAFAIDNPSTRCLSASTTYTIIDVQKSSSQSTSNEFVIGEGTEPDWTWWYHTSDSRADNMVGLSFTTPAVSELTNIELELDPSNLDEVKVVLTVDSILAGSFKLVVFDESDPQKKDITIGPISISSSSTPTTVSHTVVIRPSGVLSFGKTYTVKTLSSSTLIVSHISPPFTVPSLLRTASASLNLEDITEVTLNLTAFGFPSSTPIELTIIEVDDDDSQTGSSFTVTETQSTAGDSTCILKTGIAAGKLQRAKRYEITQCDIAGKQAFLDGRVIFRVPDRPTISEVEFAFATKSNTTFRLVLKGIDLPVWEPFLVSLDGFDEDIEVTFTSLSEGSSAELPLGWSDTLQFDSEYPLSSVNHAVLSTVSIPSAGLLLRTKPCPSPLILHANDSTNSDPKFCGAVERPCSSVNVAKNLVDGLAAPSSTIQLIKKAAITNPITVDAGHELKLTWATLTPPTLVVPSTASLGDSEGLVAGTLLVENVNIDVQIETLSFVLFDVSGGELVMDSVHITGVPSSSDLVKGIEGLCEWETGLIKLHSSTCTLTSCVLLSIGMGEIWMESSNLSLISTQILSNGARFSSFPSAQQDVMCKSGNISIHPNSSDTTTDRWISSSSECSVLLNGSELKSPHFLPSLDVKSTKSTQSKKKDFFSVLIVGSKLIPCNLKLEVSEESSSQSSTSNTPPILIPLSFTSDDLWNETRIDVTIPTSSLSNLSSDKKWTASVFYGENKLTESFTFLPSLKERKSQAFKKTLAWLIPVIVVCVVALLSAIIILIICWRRKRQAASKDLEEAFVEDEMDEGVVEKMEVEVTTDNSTKNVIGERSDEDGRFGLIQPDRSSAIDNRNSTTKEGSKMGIQVEAMKCQDDFGIVMVSETDTLFNKLHNEHVDLGSKKGLIQRQIVMGLQKLAEQNNLLNFAASISSRWILLDTTSSVLFKLNSSLFNLDLNQTHASSESTTMSLTNNLQLKDVVEEIRWRAPEQGEKDGDIRDEVDKVKASVFRLGLILWEIETGLVPFGDLDAVHAHQQLAASVPLPLQKITDSSMRDLIEECLRVDPSERPTLSEILSRLEKQPNQSQKLELKDQFPKL</sequence>
<dbReference type="PANTHER" id="PTHR44329">
    <property type="entry name" value="SERINE/THREONINE-PROTEIN KINASE TNNI3K-RELATED"/>
    <property type="match status" value="1"/>
</dbReference>
<gene>
    <name evidence="5" type="ORF">BLNAU_16770</name>
</gene>
<feature type="domain" description="Protein kinase" evidence="4">
    <location>
        <begin position="1370"/>
        <end position="1724"/>
    </location>
</feature>
<evidence type="ECO:0000313" key="6">
    <source>
        <dbReference type="Proteomes" id="UP001281761"/>
    </source>
</evidence>
<dbReference type="SUPFAM" id="SSF51126">
    <property type="entry name" value="Pectin lyase-like"/>
    <property type="match status" value="1"/>
</dbReference>
<keyword evidence="2" id="KW-1133">Transmembrane helix</keyword>
<comment type="caution">
    <text evidence="5">The sequence shown here is derived from an EMBL/GenBank/DDBJ whole genome shotgun (WGS) entry which is preliminary data.</text>
</comment>
<feature type="compositionally biased region" description="Basic and acidic residues" evidence="1">
    <location>
        <begin position="1728"/>
        <end position="1737"/>
    </location>
</feature>
<reference evidence="5 6" key="1">
    <citation type="journal article" date="2022" name="bioRxiv">
        <title>Genomics of Preaxostyla Flagellates Illuminates Evolutionary Transitions and the Path Towards Mitochondrial Loss.</title>
        <authorList>
            <person name="Novak L.V.F."/>
            <person name="Treitli S.C."/>
            <person name="Pyrih J."/>
            <person name="Halakuc P."/>
            <person name="Pipaliya S.V."/>
            <person name="Vacek V."/>
            <person name="Brzon O."/>
            <person name="Soukal P."/>
            <person name="Eme L."/>
            <person name="Dacks J.B."/>
            <person name="Karnkowska A."/>
            <person name="Elias M."/>
            <person name="Hampl V."/>
        </authorList>
    </citation>
    <scope>NUCLEOTIDE SEQUENCE [LARGE SCALE GENOMIC DNA]</scope>
    <source>
        <strain evidence="5">NAU3</strain>
        <tissue evidence="5">Gut</tissue>
    </source>
</reference>
<dbReference type="InterPro" id="IPR011050">
    <property type="entry name" value="Pectin_lyase_fold/virulence"/>
</dbReference>
<organism evidence="5 6">
    <name type="scientific">Blattamonas nauphoetae</name>
    <dbReference type="NCBI Taxonomy" id="2049346"/>
    <lineage>
        <taxon>Eukaryota</taxon>
        <taxon>Metamonada</taxon>
        <taxon>Preaxostyla</taxon>
        <taxon>Oxymonadida</taxon>
        <taxon>Blattamonas</taxon>
    </lineage>
</organism>
<proteinExistence type="predicted"/>
<dbReference type="PROSITE" id="PS50011">
    <property type="entry name" value="PROTEIN_KINASE_DOM"/>
    <property type="match status" value="1"/>
</dbReference>
<dbReference type="SUPFAM" id="SSF56112">
    <property type="entry name" value="Protein kinase-like (PK-like)"/>
    <property type="match status" value="1"/>
</dbReference>
<protein>
    <recommendedName>
        <fullName evidence="4">Protein kinase domain-containing protein</fullName>
    </recommendedName>
</protein>
<dbReference type="InterPro" id="IPR000719">
    <property type="entry name" value="Prot_kinase_dom"/>
</dbReference>
<evidence type="ECO:0000256" key="1">
    <source>
        <dbReference type="SAM" id="MobiDB-lite"/>
    </source>
</evidence>
<dbReference type="InterPro" id="IPR001245">
    <property type="entry name" value="Ser-Thr/Tyr_kinase_cat_dom"/>
</dbReference>
<dbReference type="Proteomes" id="UP001281761">
    <property type="component" value="Unassembled WGS sequence"/>
</dbReference>
<evidence type="ECO:0000313" key="5">
    <source>
        <dbReference type="EMBL" id="KAK2948321.1"/>
    </source>
</evidence>
<feature type="chain" id="PRO_5046538666" description="Protein kinase domain-containing protein" evidence="3">
    <location>
        <begin position="18"/>
        <end position="1737"/>
    </location>
</feature>
<name>A0ABQ9X822_9EUKA</name>
<dbReference type="InterPro" id="IPR051681">
    <property type="entry name" value="Ser/Thr_Kinases-Pseudokinases"/>
</dbReference>
<evidence type="ECO:0000256" key="2">
    <source>
        <dbReference type="SAM" id="Phobius"/>
    </source>
</evidence>
<accession>A0ABQ9X822</accession>
<evidence type="ECO:0000259" key="4">
    <source>
        <dbReference type="PROSITE" id="PS50011"/>
    </source>
</evidence>
<dbReference type="EMBL" id="JARBJD010000179">
    <property type="protein sequence ID" value="KAK2948321.1"/>
    <property type="molecule type" value="Genomic_DNA"/>
</dbReference>
<feature type="region of interest" description="Disordered" evidence="1">
    <location>
        <begin position="1717"/>
        <end position="1737"/>
    </location>
</feature>
<dbReference type="Pfam" id="PF07714">
    <property type="entry name" value="PK_Tyr_Ser-Thr"/>
    <property type="match status" value="1"/>
</dbReference>